<gene>
    <name evidence="2" type="ORF">SAMN05661012_03953</name>
    <name evidence="3" type="ORF">SR876_19360</name>
</gene>
<dbReference type="EMBL" id="FPIZ01000012">
    <property type="protein sequence ID" value="SFW72536.1"/>
    <property type="molecule type" value="Genomic_DNA"/>
</dbReference>
<dbReference type="PANTHER" id="PTHR13325">
    <property type="entry name" value="PROTEASE M50 MEMBRANE-BOUND TRANSCRIPTION FACTOR SITE 2 PROTEASE"/>
    <property type="match status" value="1"/>
</dbReference>
<evidence type="ECO:0000256" key="1">
    <source>
        <dbReference type="SAM" id="Phobius"/>
    </source>
</evidence>
<evidence type="ECO:0000313" key="5">
    <source>
        <dbReference type="Proteomes" id="UP001326715"/>
    </source>
</evidence>
<evidence type="ECO:0000313" key="4">
    <source>
        <dbReference type="Proteomes" id="UP000183788"/>
    </source>
</evidence>
<keyword evidence="1" id="KW-0812">Transmembrane</keyword>
<proteinExistence type="predicted"/>
<dbReference type="AlphaFoldDB" id="A0A1K1RKD3"/>
<dbReference type="Proteomes" id="UP000183788">
    <property type="component" value="Unassembled WGS sequence"/>
</dbReference>
<feature type="transmembrane region" description="Helical" evidence="1">
    <location>
        <begin position="158"/>
        <end position="176"/>
    </location>
</feature>
<dbReference type="GO" id="GO:0031293">
    <property type="term" value="P:membrane protein intracellular domain proteolysis"/>
    <property type="evidence" value="ECO:0007669"/>
    <property type="project" value="TreeGrafter"/>
</dbReference>
<evidence type="ECO:0000313" key="3">
    <source>
        <dbReference type="EMBL" id="WQG87080.1"/>
    </source>
</evidence>
<dbReference type="EMBL" id="CP140154">
    <property type="protein sequence ID" value="WQG87080.1"/>
    <property type="molecule type" value="Genomic_DNA"/>
</dbReference>
<reference evidence="2 4" key="1">
    <citation type="submission" date="2016-11" db="EMBL/GenBank/DDBJ databases">
        <authorList>
            <person name="Jaros S."/>
            <person name="Januszkiewicz K."/>
            <person name="Wedrychowicz H."/>
        </authorList>
    </citation>
    <scope>NUCLEOTIDE SEQUENCE [LARGE SCALE GENOMIC DNA]</scope>
    <source>
        <strain evidence="2 4">DSM 784</strain>
    </source>
</reference>
<feature type="transmembrane region" description="Helical" evidence="1">
    <location>
        <begin position="225"/>
        <end position="244"/>
    </location>
</feature>
<dbReference type="Proteomes" id="UP001326715">
    <property type="component" value="Chromosome"/>
</dbReference>
<dbReference type="RefSeq" id="WP_143150789.1">
    <property type="nucleotide sequence ID" value="NZ_CP139972.1"/>
</dbReference>
<keyword evidence="5" id="KW-1185">Reference proteome</keyword>
<dbReference type="InterPro" id="IPR001193">
    <property type="entry name" value="MBTPS2"/>
</dbReference>
<evidence type="ECO:0000313" key="2">
    <source>
        <dbReference type="EMBL" id="SFW72536.1"/>
    </source>
</evidence>
<dbReference type="STRING" id="1004.SAMN05661012_03953"/>
<feature type="transmembrane region" description="Helical" evidence="1">
    <location>
        <begin position="117"/>
        <end position="138"/>
    </location>
</feature>
<dbReference type="OrthoDB" id="9759690at2"/>
<keyword evidence="1" id="KW-1133">Transmembrane helix</keyword>
<name>A0A1K1RKD3_9BACT</name>
<feature type="transmembrane region" description="Helical" evidence="1">
    <location>
        <begin position="256"/>
        <end position="274"/>
    </location>
</feature>
<keyword evidence="1" id="KW-0472">Membrane</keyword>
<reference evidence="3 5" key="2">
    <citation type="submission" date="2023-11" db="EMBL/GenBank/DDBJ databases">
        <title>MicrobeMod: A computational toolkit for identifying prokaryotic methylation and restriction-modification with nanopore sequencing.</title>
        <authorList>
            <person name="Crits-Christoph A."/>
            <person name="Kang S.C."/>
            <person name="Lee H."/>
            <person name="Ostrov N."/>
        </authorList>
    </citation>
    <scope>NUCLEOTIDE SEQUENCE [LARGE SCALE GENOMIC DNA]</scope>
    <source>
        <strain evidence="3 5">ATCC 23090</strain>
    </source>
</reference>
<sequence length="405" mass="46216">MNPLQTENSLLNYDYTITIASNNEFVLAYQGKYFKIGAFMYQILRAGQQAKYLEDLHAQLGNVANVNLAGLKEIIDTKILPIFKTTADKASETPDDGFWYKKQILSSRQSTTLAKPLSFLFGKSFYFLFLLLTGVNFALYSRTHNIVANDDLPLGTEILAWVASYFSLFFIMFVHELGHTAAAYKSGINARSIGLGIYTIMPAMYTDLTDVWTVSKSNRIKINLAGIYIQLIINLGLVAALHCISNDFAQSFVWKIYIFNSVLMVANLVPLLKLDGYWVLSDFLGVPNLIKTSNELLLDAVTKKDPFAEEQPRDYSFKKILLVVYTIIRVSFIIFVTFMAFAFIYASILKTIALIRYLPYLSFNFETAIEVLKRIVTIVIISLFTRKYRKLFSNVILKRLKWYRA</sequence>
<feature type="transmembrane region" description="Helical" evidence="1">
    <location>
        <begin position="188"/>
        <end position="205"/>
    </location>
</feature>
<dbReference type="GO" id="GO:0016020">
    <property type="term" value="C:membrane"/>
    <property type="evidence" value="ECO:0007669"/>
    <property type="project" value="InterPro"/>
</dbReference>
<dbReference type="PANTHER" id="PTHR13325:SF3">
    <property type="entry name" value="MEMBRANE-BOUND TRANSCRIPTION FACTOR SITE-2 PROTEASE"/>
    <property type="match status" value="1"/>
</dbReference>
<protein>
    <submittedName>
        <fullName evidence="2">Peptidase family M50</fullName>
    </submittedName>
</protein>
<feature type="transmembrane region" description="Helical" evidence="1">
    <location>
        <begin position="320"/>
        <end position="346"/>
    </location>
</feature>
<organism evidence="2 4">
    <name type="scientific">Chitinophaga sancti</name>
    <dbReference type="NCBI Taxonomy" id="1004"/>
    <lineage>
        <taxon>Bacteria</taxon>
        <taxon>Pseudomonadati</taxon>
        <taxon>Bacteroidota</taxon>
        <taxon>Chitinophagia</taxon>
        <taxon>Chitinophagales</taxon>
        <taxon>Chitinophagaceae</taxon>
        <taxon>Chitinophaga</taxon>
    </lineage>
</organism>
<dbReference type="GO" id="GO:0004222">
    <property type="term" value="F:metalloendopeptidase activity"/>
    <property type="evidence" value="ECO:0007669"/>
    <property type="project" value="InterPro"/>
</dbReference>
<dbReference type="GO" id="GO:0005737">
    <property type="term" value="C:cytoplasm"/>
    <property type="evidence" value="ECO:0007669"/>
    <property type="project" value="TreeGrafter"/>
</dbReference>
<accession>A0A1K1RKD3</accession>